<gene>
    <name evidence="7" type="ORF">GCM10007063_33630</name>
</gene>
<protein>
    <submittedName>
        <fullName evidence="7">Permease</fullName>
    </submittedName>
</protein>
<dbReference type="GO" id="GO:0005886">
    <property type="term" value="C:plasma membrane"/>
    <property type="evidence" value="ECO:0007669"/>
    <property type="project" value="UniProtKB-SubCell"/>
</dbReference>
<dbReference type="RefSeq" id="WP_229671920.1">
    <property type="nucleotide sequence ID" value="NZ_BMNQ01000085.1"/>
</dbReference>
<organism evidence="7 8">
    <name type="scientific">Lentibacillus kapialis</name>
    <dbReference type="NCBI Taxonomy" id="340214"/>
    <lineage>
        <taxon>Bacteria</taxon>
        <taxon>Bacillati</taxon>
        <taxon>Bacillota</taxon>
        <taxon>Bacilli</taxon>
        <taxon>Bacillales</taxon>
        <taxon>Bacillaceae</taxon>
        <taxon>Lentibacillus</taxon>
    </lineage>
</organism>
<keyword evidence="2" id="KW-1003">Cell membrane</keyword>
<dbReference type="PANTHER" id="PTHR23513:SF19">
    <property type="entry name" value="MAJOR FACILITATOR SUPERFAMILY (MFS) PROFILE DOMAIN-CONTAINING PROTEIN"/>
    <property type="match status" value="1"/>
</dbReference>
<dbReference type="Gene3D" id="1.20.1250.20">
    <property type="entry name" value="MFS general substrate transporter like domains"/>
    <property type="match status" value="1"/>
</dbReference>
<dbReference type="InterPro" id="IPR036259">
    <property type="entry name" value="MFS_trans_sf"/>
</dbReference>
<feature type="transmembrane region" description="Helical" evidence="6">
    <location>
        <begin position="340"/>
        <end position="362"/>
    </location>
</feature>
<proteinExistence type="predicted"/>
<dbReference type="AlphaFoldDB" id="A0A917Q241"/>
<feature type="transmembrane region" description="Helical" evidence="6">
    <location>
        <begin position="368"/>
        <end position="387"/>
    </location>
</feature>
<dbReference type="InterPro" id="IPR011701">
    <property type="entry name" value="MFS"/>
</dbReference>
<comment type="caution">
    <text evidence="7">The sequence shown here is derived from an EMBL/GenBank/DDBJ whole genome shotgun (WGS) entry which is preliminary data.</text>
</comment>
<feature type="transmembrane region" description="Helical" evidence="6">
    <location>
        <begin position="279"/>
        <end position="297"/>
    </location>
</feature>
<evidence type="ECO:0000313" key="8">
    <source>
        <dbReference type="Proteomes" id="UP000658382"/>
    </source>
</evidence>
<dbReference type="Pfam" id="PF07690">
    <property type="entry name" value="MFS_1"/>
    <property type="match status" value="1"/>
</dbReference>
<feature type="transmembrane region" description="Helical" evidence="6">
    <location>
        <begin position="98"/>
        <end position="117"/>
    </location>
</feature>
<evidence type="ECO:0000256" key="1">
    <source>
        <dbReference type="ARBA" id="ARBA00004651"/>
    </source>
</evidence>
<evidence type="ECO:0000256" key="2">
    <source>
        <dbReference type="ARBA" id="ARBA00022475"/>
    </source>
</evidence>
<feature type="transmembrane region" description="Helical" evidence="6">
    <location>
        <begin position="165"/>
        <end position="183"/>
    </location>
</feature>
<evidence type="ECO:0000313" key="7">
    <source>
        <dbReference type="EMBL" id="GGK08486.1"/>
    </source>
</evidence>
<reference evidence="7" key="2">
    <citation type="submission" date="2020-09" db="EMBL/GenBank/DDBJ databases">
        <authorList>
            <person name="Sun Q."/>
            <person name="Ohkuma M."/>
        </authorList>
    </citation>
    <scope>NUCLEOTIDE SEQUENCE</scope>
    <source>
        <strain evidence="7">JCM 12580</strain>
    </source>
</reference>
<dbReference type="CDD" id="cd06173">
    <property type="entry name" value="MFS_MefA_like"/>
    <property type="match status" value="1"/>
</dbReference>
<keyword evidence="4 6" id="KW-1133">Transmembrane helix</keyword>
<evidence type="ECO:0000256" key="5">
    <source>
        <dbReference type="ARBA" id="ARBA00023136"/>
    </source>
</evidence>
<comment type="subcellular location">
    <subcellularLocation>
        <location evidence="1">Cell membrane</location>
        <topology evidence="1">Multi-pass membrane protein</topology>
    </subcellularLocation>
</comment>
<keyword evidence="8" id="KW-1185">Reference proteome</keyword>
<feature type="transmembrane region" description="Helical" evidence="6">
    <location>
        <begin position="249"/>
        <end position="267"/>
    </location>
</feature>
<dbReference type="Proteomes" id="UP000658382">
    <property type="component" value="Unassembled WGS sequence"/>
</dbReference>
<accession>A0A917Q241</accession>
<feature type="transmembrane region" description="Helical" evidence="6">
    <location>
        <begin position="303"/>
        <end position="319"/>
    </location>
</feature>
<evidence type="ECO:0000256" key="6">
    <source>
        <dbReference type="SAM" id="Phobius"/>
    </source>
</evidence>
<keyword evidence="5 6" id="KW-0472">Membrane</keyword>
<keyword evidence="3 6" id="KW-0812">Transmembrane</keyword>
<evidence type="ECO:0000256" key="3">
    <source>
        <dbReference type="ARBA" id="ARBA00022692"/>
    </source>
</evidence>
<sequence>MNQNFTLLLTGQSLANIGDVLYMVSIISMIFTLTGSATAASFVPFTITTSMFLSSLLTPLLIERVNLKWLLAGSQLGKTCLIFILGLMLSVISESTYHLLFIIIGFIALLDGCANPIRQTLIPHYVKSTQLIRANGIAETVTQLIQTVMWFIGSLFLIVMSSQQIVWVVGFLFVVASVILGFLENVQQQSIARKDKLGQIKEGWNTLFCTPVLRKIAVMDFLETLAGTVWIAAILFVFVSEALHVGEKWWGFINGAFFFGLIAGSVYCVKYSSFLEKKLGEVIFVGSLFSFLITILFGMTTNPYLALFLSLGVGLFGQIKNVPQQTVIQSSVPKVKLSTVYTSLGAIGTGVFGVSSLVMGILADLTGVRTVFIVSGLLLALVSIIVFKNKYMFVKNIND</sequence>
<name>A0A917Q241_9BACI</name>
<dbReference type="PANTHER" id="PTHR23513">
    <property type="entry name" value="INTEGRAL MEMBRANE EFFLUX PROTEIN-RELATED"/>
    <property type="match status" value="1"/>
</dbReference>
<evidence type="ECO:0000256" key="4">
    <source>
        <dbReference type="ARBA" id="ARBA00022989"/>
    </source>
</evidence>
<feature type="transmembrane region" description="Helical" evidence="6">
    <location>
        <begin position="137"/>
        <end position="159"/>
    </location>
</feature>
<feature type="transmembrane region" description="Helical" evidence="6">
    <location>
        <begin position="20"/>
        <end position="48"/>
    </location>
</feature>
<feature type="transmembrane region" description="Helical" evidence="6">
    <location>
        <begin position="221"/>
        <end position="243"/>
    </location>
</feature>
<dbReference type="EMBL" id="BMNQ01000085">
    <property type="protein sequence ID" value="GGK08486.1"/>
    <property type="molecule type" value="Genomic_DNA"/>
</dbReference>
<reference evidence="7" key="1">
    <citation type="journal article" date="2014" name="Int. J. Syst. Evol. Microbiol.">
        <title>Complete genome sequence of Corynebacterium casei LMG S-19264T (=DSM 44701T), isolated from a smear-ripened cheese.</title>
        <authorList>
            <consortium name="US DOE Joint Genome Institute (JGI-PGF)"/>
            <person name="Walter F."/>
            <person name="Albersmeier A."/>
            <person name="Kalinowski J."/>
            <person name="Ruckert C."/>
        </authorList>
    </citation>
    <scope>NUCLEOTIDE SEQUENCE</scope>
    <source>
        <strain evidence="7">JCM 12580</strain>
    </source>
</reference>
<dbReference type="SUPFAM" id="SSF103473">
    <property type="entry name" value="MFS general substrate transporter"/>
    <property type="match status" value="1"/>
</dbReference>
<dbReference type="GO" id="GO:0022857">
    <property type="term" value="F:transmembrane transporter activity"/>
    <property type="evidence" value="ECO:0007669"/>
    <property type="project" value="InterPro"/>
</dbReference>
<feature type="transmembrane region" description="Helical" evidence="6">
    <location>
        <begin position="69"/>
        <end position="92"/>
    </location>
</feature>